<keyword evidence="4 5" id="KW-0413">Isomerase</keyword>
<evidence type="ECO:0000256" key="5">
    <source>
        <dbReference type="HAMAP-Rule" id="MF_01080"/>
    </source>
</evidence>
<dbReference type="GO" id="GO:1990481">
    <property type="term" value="P:mRNA pseudouridine synthesis"/>
    <property type="evidence" value="ECO:0007669"/>
    <property type="project" value="TreeGrafter"/>
</dbReference>
<dbReference type="PANTHER" id="PTHR13767">
    <property type="entry name" value="TRNA-PSEUDOURIDINE SYNTHASE"/>
    <property type="match status" value="1"/>
</dbReference>
<feature type="active site" description="Nucleophile" evidence="5">
    <location>
        <position position="47"/>
    </location>
</feature>
<evidence type="ECO:0000256" key="4">
    <source>
        <dbReference type="ARBA" id="ARBA00023235"/>
    </source>
</evidence>
<evidence type="ECO:0000256" key="1">
    <source>
        <dbReference type="ARBA" id="ARBA00000385"/>
    </source>
</evidence>
<dbReference type="Pfam" id="PF16198">
    <property type="entry name" value="TruB_C_2"/>
    <property type="match status" value="1"/>
</dbReference>
<proteinExistence type="inferred from homology"/>
<dbReference type="InterPro" id="IPR032819">
    <property type="entry name" value="TruB_C"/>
</dbReference>
<evidence type="ECO:0000313" key="8">
    <source>
        <dbReference type="EMBL" id="HFB55436.1"/>
    </source>
</evidence>
<dbReference type="NCBIfam" id="TIGR00431">
    <property type="entry name" value="TruB"/>
    <property type="match status" value="1"/>
</dbReference>
<comment type="similarity">
    <text evidence="2 5">Belongs to the pseudouridine synthase TruB family. Type 1 subfamily.</text>
</comment>
<comment type="function">
    <text evidence="5">Responsible for synthesis of pseudouridine from uracil-55 in the psi GC loop of transfer RNAs.</text>
</comment>
<reference evidence="8" key="1">
    <citation type="journal article" date="2020" name="mSystems">
        <title>Genome- and Community-Level Interaction Insights into Carbon Utilization and Element Cycling Functions of Hydrothermarchaeota in Hydrothermal Sediment.</title>
        <authorList>
            <person name="Zhou Z."/>
            <person name="Liu Y."/>
            <person name="Xu W."/>
            <person name="Pan J."/>
            <person name="Luo Z.H."/>
            <person name="Li M."/>
        </authorList>
    </citation>
    <scope>NUCLEOTIDE SEQUENCE [LARGE SCALE GENOMIC DNA]</scope>
    <source>
        <strain evidence="8">HyVt-489</strain>
    </source>
</reference>
<protein>
    <recommendedName>
        <fullName evidence="5">tRNA pseudouridine synthase B</fullName>
        <ecNumber evidence="5">5.4.99.25</ecNumber>
    </recommendedName>
    <alternativeName>
        <fullName evidence="5">tRNA pseudouridine(55) synthase</fullName>
        <shortName evidence="5">Psi55 synthase</shortName>
    </alternativeName>
    <alternativeName>
        <fullName evidence="5">tRNA pseudouridylate synthase</fullName>
    </alternativeName>
    <alternativeName>
        <fullName evidence="5">tRNA-uridine isomerase</fullName>
    </alternativeName>
</protein>
<keyword evidence="3 5" id="KW-0819">tRNA processing</keyword>
<dbReference type="InterPro" id="IPR020103">
    <property type="entry name" value="PsdUridine_synth_cat_dom_sf"/>
</dbReference>
<feature type="domain" description="tRNA pseudouridylate synthase B C-terminal" evidence="7">
    <location>
        <begin position="180"/>
        <end position="232"/>
    </location>
</feature>
<organism evidence="8">
    <name type="scientific">Hellea balneolensis</name>
    <dbReference type="NCBI Taxonomy" id="287478"/>
    <lineage>
        <taxon>Bacteria</taxon>
        <taxon>Pseudomonadati</taxon>
        <taxon>Pseudomonadota</taxon>
        <taxon>Alphaproteobacteria</taxon>
        <taxon>Maricaulales</taxon>
        <taxon>Robiginitomaculaceae</taxon>
        <taxon>Hellea</taxon>
    </lineage>
</organism>
<dbReference type="InterPro" id="IPR014780">
    <property type="entry name" value="tRNA_psdUridine_synth_TruB"/>
</dbReference>
<name>A0A7C3GCY4_9PROT</name>
<dbReference type="CDD" id="cd02573">
    <property type="entry name" value="PseudoU_synth_EcTruB"/>
    <property type="match status" value="1"/>
</dbReference>
<dbReference type="EMBL" id="DRMN01000383">
    <property type="protein sequence ID" value="HFB55436.1"/>
    <property type="molecule type" value="Genomic_DNA"/>
</dbReference>
<gene>
    <name evidence="5 8" type="primary">truB</name>
    <name evidence="8" type="ORF">ENJ46_05875</name>
</gene>
<comment type="caution">
    <text evidence="8">The sequence shown here is derived from an EMBL/GenBank/DDBJ whole genome shotgun (WGS) entry which is preliminary data.</text>
</comment>
<dbReference type="InterPro" id="IPR002501">
    <property type="entry name" value="PsdUridine_synth_N"/>
</dbReference>
<accession>A0A7C3GCY4</accession>
<sequence>MARRKRPNLVHGWVNFDKPLGMTSTQAVGKVRWLFGAGKAGHAGTLDPLATGILPIALGEATKTVPFLVEAAKSYDCTLTWGAETDTLDAEGDIIARSDVRPTGAQLADILGEFMGEIEQIPPAYSAIKINGERAYDLARAGENPEMKPRTVRIDGLEVLEVSENTATLRIDCGKGTYIRSLVRDIAHKLGTYAHVSALRRTQVGPFTDESCFSLDALEELRHKGGVLDSLLAVETALDDIPALALTEDEYADVKQGRVIVLHPTTMASVKPAFRPRMIGDVDASRYVVVTFEGVMVALCEARAGALRPKRVFNI</sequence>
<evidence type="ECO:0000256" key="3">
    <source>
        <dbReference type="ARBA" id="ARBA00022694"/>
    </source>
</evidence>
<evidence type="ECO:0000259" key="7">
    <source>
        <dbReference type="Pfam" id="PF16198"/>
    </source>
</evidence>
<comment type="catalytic activity">
    <reaction evidence="1 5">
        <text>uridine(55) in tRNA = pseudouridine(55) in tRNA</text>
        <dbReference type="Rhea" id="RHEA:42532"/>
        <dbReference type="Rhea" id="RHEA-COMP:10101"/>
        <dbReference type="Rhea" id="RHEA-COMP:10102"/>
        <dbReference type="ChEBI" id="CHEBI:65314"/>
        <dbReference type="ChEBI" id="CHEBI:65315"/>
        <dbReference type="EC" id="5.4.99.25"/>
    </reaction>
</comment>
<feature type="domain" description="Pseudouridine synthase II N-terminal" evidence="6">
    <location>
        <begin position="32"/>
        <end position="179"/>
    </location>
</feature>
<dbReference type="SUPFAM" id="SSF55120">
    <property type="entry name" value="Pseudouridine synthase"/>
    <property type="match status" value="1"/>
</dbReference>
<evidence type="ECO:0000256" key="2">
    <source>
        <dbReference type="ARBA" id="ARBA00005642"/>
    </source>
</evidence>
<dbReference type="Gene3D" id="3.30.2350.10">
    <property type="entry name" value="Pseudouridine synthase"/>
    <property type="match status" value="1"/>
</dbReference>
<dbReference type="GO" id="GO:0003723">
    <property type="term" value="F:RNA binding"/>
    <property type="evidence" value="ECO:0007669"/>
    <property type="project" value="InterPro"/>
</dbReference>
<dbReference type="GO" id="GO:0160148">
    <property type="term" value="F:tRNA pseudouridine(55) synthase activity"/>
    <property type="evidence" value="ECO:0007669"/>
    <property type="project" value="UniProtKB-EC"/>
</dbReference>
<evidence type="ECO:0000259" key="6">
    <source>
        <dbReference type="Pfam" id="PF01509"/>
    </source>
</evidence>
<dbReference type="AlphaFoldDB" id="A0A7C3GCY4"/>
<dbReference type="PANTHER" id="PTHR13767:SF2">
    <property type="entry name" value="PSEUDOURIDYLATE SYNTHASE TRUB1"/>
    <property type="match status" value="1"/>
</dbReference>
<dbReference type="HAMAP" id="MF_01080">
    <property type="entry name" value="TruB_bact"/>
    <property type="match status" value="1"/>
</dbReference>
<dbReference type="Proteomes" id="UP000886042">
    <property type="component" value="Unassembled WGS sequence"/>
</dbReference>
<dbReference type="Pfam" id="PF01509">
    <property type="entry name" value="TruB_N"/>
    <property type="match status" value="1"/>
</dbReference>
<dbReference type="GO" id="GO:0031119">
    <property type="term" value="P:tRNA pseudouridine synthesis"/>
    <property type="evidence" value="ECO:0007669"/>
    <property type="project" value="UniProtKB-UniRule"/>
</dbReference>
<dbReference type="EC" id="5.4.99.25" evidence="5"/>